<comment type="caution">
    <text evidence="1">The sequence shown here is derived from an EMBL/GenBank/DDBJ whole genome shotgun (WGS) entry which is preliminary data.</text>
</comment>
<dbReference type="InterPro" id="IPR012349">
    <property type="entry name" value="Split_barrel_FMN-bd"/>
</dbReference>
<dbReference type="EMBL" id="BAQP01000307">
    <property type="protein sequence ID" value="GBQ29158.1"/>
    <property type="molecule type" value="Genomic_DNA"/>
</dbReference>
<dbReference type="Proteomes" id="UP001060895">
    <property type="component" value="Unassembled WGS sequence"/>
</dbReference>
<dbReference type="Pfam" id="PF04299">
    <property type="entry name" value="FMN_bind_2"/>
    <property type="match status" value="1"/>
</dbReference>
<dbReference type="InterPro" id="IPR007396">
    <property type="entry name" value="TR_PAI2-type"/>
</dbReference>
<organism evidence="1 2">
    <name type="scientific">Gluconacetobacter sacchari DSM 12717</name>
    <dbReference type="NCBI Taxonomy" id="1307940"/>
    <lineage>
        <taxon>Bacteria</taxon>
        <taxon>Pseudomonadati</taxon>
        <taxon>Pseudomonadota</taxon>
        <taxon>Alphaproteobacteria</taxon>
        <taxon>Acetobacterales</taxon>
        <taxon>Acetobacteraceae</taxon>
        <taxon>Gluconacetobacter</taxon>
    </lineage>
</organism>
<protein>
    <submittedName>
        <fullName evidence="1">Transcriptional regulator</fullName>
    </submittedName>
</protein>
<evidence type="ECO:0000313" key="1">
    <source>
        <dbReference type="EMBL" id="GBQ29158.1"/>
    </source>
</evidence>
<name>A0ABQ0PAJ9_9PROT</name>
<sequence>MLECPIPFVQPEMPAMYAPPDYACDDSARLHDLMARVRLATVVTLPGGAGSRPPVACHLPLLLDRDRGPLGTLVGHLDRRNPQLADLAAGRPVLVTFLGADAGVSPDWYRTSPRVPTWLYTAAHATGTPAVIEDPAALRTILDRSSALAMPDGGAWRPGAVGGYIDRLLGAIAGFEIPIATLRGQIRLGQHNGAEDWQGVHDALSHGTLQQRRVAEDMAAFGRAPGG</sequence>
<dbReference type="PANTHER" id="PTHR35802:SF1">
    <property type="entry name" value="PROTEASE SYNTHASE AND SPORULATION PROTEIN PAI 2"/>
    <property type="match status" value="1"/>
</dbReference>
<evidence type="ECO:0000313" key="2">
    <source>
        <dbReference type="Proteomes" id="UP001060895"/>
    </source>
</evidence>
<dbReference type="PIRSF" id="PIRSF010372">
    <property type="entry name" value="PaiB"/>
    <property type="match status" value="1"/>
</dbReference>
<proteinExistence type="predicted"/>
<dbReference type="Gene3D" id="2.30.110.10">
    <property type="entry name" value="Electron Transport, Fmn-binding Protein, Chain A"/>
    <property type="match status" value="1"/>
</dbReference>
<reference evidence="1" key="1">
    <citation type="submission" date="2013-04" db="EMBL/GenBank/DDBJ databases">
        <title>The genome sequencing project of 58 acetic acid bacteria.</title>
        <authorList>
            <person name="Okamoto-Kainuma A."/>
            <person name="Ishikawa M."/>
            <person name="Umino S."/>
            <person name="Koizumi Y."/>
            <person name="Shiwa Y."/>
            <person name="Yoshikawa H."/>
            <person name="Matsutani M."/>
            <person name="Matsushita K."/>
        </authorList>
    </citation>
    <scope>NUCLEOTIDE SEQUENCE</scope>
    <source>
        <strain evidence="1">DSM 12717</strain>
    </source>
</reference>
<dbReference type="SUPFAM" id="SSF50475">
    <property type="entry name" value="FMN-binding split barrel"/>
    <property type="match status" value="1"/>
</dbReference>
<dbReference type="PANTHER" id="PTHR35802">
    <property type="entry name" value="PROTEASE SYNTHASE AND SPORULATION PROTEIN PAI 2"/>
    <property type="match status" value="1"/>
</dbReference>
<keyword evidence="2" id="KW-1185">Reference proteome</keyword>
<accession>A0ABQ0PAJ9</accession>
<gene>
    <name evidence="1" type="ORF">AA12717_3166</name>
</gene>